<comment type="caution">
    <text evidence="1">The sequence shown here is derived from an EMBL/GenBank/DDBJ whole genome shotgun (WGS) entry which is preliminary data.</text>
</comment>
<name>A0A151MZE6_ALLMI</name>
<proteinExistence type="predicted"/>
<sequence length="66" mass="7801">MQMETVLRNLSKPKTPSKMLLVDRKRLILFLSLSLKSQLNLFHFIRSSTARREKKRNLTTKTKVKT</sequence>
<gene>
    <name evidence="1" type="ORF">Y1Q_0023198</name>
</gene>
<protein>
    <submittedName>
        <fullName evidence="1">Uncharacterized protein</fullName>
    </submittedName>
</protein>
<dbReference type="Proteomes" id="UP000050525">
    <property type="component" value="Unassembled WGS sequence"/>
</dbReference>
<organism evidence="1 2">
    <name type="scientific">Alligator mississippiensis</name>
    <name type="common">American alligator</name>
    <dbReference type="NCBI Taxonomy" id="8496"/>
    <lineage>
        <taxon>Eukaryota</taxon>
        <taxon>Metazoa</taxon>
        <taxon>Chordata</taxon>
        <taxon>Craniata</taxon>
        <taxon>Vertebrata</taxon>
        <taxon>Euteleostomi</taxon>
        <taxon>Archelosauria</taxon>
        <taxon>Archosauria</taxon>
        <taxon>Crocodylia</taxon>
        <taxon>Alligatoridae</taxon>
        <taxon>Alligatorinae</taxon>
        <taxon>Alligator</taxon>
    </lineage>
</organism>
<dbReference type="EMBL" id="AKHW03004488">
    <property type="protein sequence ID" value="KYO29864.1"/>
    <property type="molecule type" value="Genomic_DNA"/>
</dbReference>
<keyword evidence="2" id="KW-1185">Reference proteome</keyword>
<evidence type="ECO:0000313" key="2">
    <source>
        <dbReference type="Proteomes" id="UP000050525"/>
    </source>
</evidence>
<dbReference type="AlphaFoldDB" id="A0A151MZE6"/>
<reference evidence="1 2" key="1">
    <citation type="journal article" date="2012" name="Genome Biol.">
        <title>Sequencing three crocodilian genomes to illuminate the evolution of archosaurs and amniotes.</title>
        <authorList>
            <person name="St John J.A."/>
            <person name="Braun E.L."/>
            <person name="Isberg S.R."/>
            <person name="Miles L.G."/>
            <person name="Chong A.Y."/>
            <person name="Gongora J."/>
            <person name="Dalzell P."/>
            <person name="Moran C."/>
            <person name="Bed'hom B."/>
            <person name="Abzhanov A."/>
            <person name="Burgess S.C."/>
            <person name="Cooksey A.M."/>
            <person name="Castoe T.A."/>
            <person name="Crawford N.G."/>
            <person name="Densmore L.D."/>
            <person name="Drew J.C."/>
            <person name="Edwards S.V."/>
            <person name="Faircloth B.C."/>
            <person name="Fujita M.K."/>
            <person name="Greenwold M.J."/>
            <person name="Hoffmann F.G."/>
            <person name="Howard J.M."/>
            <person name="Iguchi T."/>
            <person name="Janes D.E."/>
            <person name="Khan S.Y."/>
            <person name="Kohno S."/>
            <person name="de Koning A.J."/>
            <person name="Lance S.L."/>
            <person name="McCarthy F.M."/>
            <person name="McCormack J.E."/>
            <person name="Merchant M.E."/>
            <person name="Peterson D.G."/>
            <person name="Pollock D.D."/>
            <person name="Pourmand N."/>
            <person name="Raney B.J."/>
            <person name="Roessler K.A."/>
            <person name="Sanford J.R."/>
            <person name="Sawyer R.H."/>
            <person name="Schmidt C.J."/>
            <person name="Triplett E.W."/>
            <person name="Tuberville T.D."/>
            <person name="Venegas-Anaya M."/>
            <person name="Howard J.T."/>
            <person name="Jarvis E.D."/>
            <person name="Guillette L.J.Jr."/>
            <person name="Glenn T.C."/>
            <person name="Green R.E."/>
            <person name="Ray D.A."/>
        </authorList>
    </citation>
    <scope>NUCLEOTIDE SEQUENCE [LARGE SCALE GENOMIC DNA]</scope>
    <source>
        <strain evidence="1">KSC_2009_1</strain>
    </source>
</reference>
<evidence type="ECO:0000313" key="1">
    <source>
        <dbReference type="EMBL" id="KYO29864.1"/>
    </source>
</evidence>
<accession>A0A151MZE6</accession>